<feature type="coiled-coil region" evidence="1">
    <location>
        <begin position="245"/>
        <end position="272"/>
    </location>
</feature>
<evidence type="ECO:0000256" key="1">
    <source>
        <dbReference type="SAM" id="Coils"/>
    </source>
</evidence>
<feature type="coiled-coil region" evidence="1">
    <location>
        <begin position="349"/>
        <end position="405"/>
    </location>
</feature>
<keyword evidence="2" id="KW-1185">Reference proteome</keyword>
<reference evidence="3" key="1">
    <citation type="submission" date="2025-08" db="UniProtKB">
        <authorList>
            <consortium name="RefSeq"/>
        </authorList>
    </citation>
    <scope>IDENTIFICATION</scope>
    <source>
        <tissue evidence="3">Muscle</tissue>
    </source>
</reference>
<dbReference type="RefSeq" id="XP_022241757.1">
    <property type="nucleotide sequence ID" value="XM_022386049.1"/>
</dbReference>
<evidence type="ECO:0000313" key="2">
    <source>
        <dbReference type="Proteomes" id="UP000694941"/>
    </source>
</evidence>
<gene>
    <name evidence="3" type="primary">LOC106459359</name>
</gene>
<keyword evidence="1" id="KW-0175">Coiled coil</keyword>
<organism evidence="2 3">
    <name type="scientific">Limulus polyphemus</name>
    <name type="common">Atlantic horseshoe crab</name>
    <dbReference type="NCBI Taxonomy" id="6850"/>
    <lineage>
        <taxon>Eukaryota</taxon>
        <taxon>Metazoa</taxon>
        <taxon>Ecdysozoa</taxon>
        <taxon>Arthropoda</taxon>
        <taxon>Chelicerata</taxon>
        <taxon>Merostomata</taxon>
        <taxon>Xiphosura</taxon>
        <taxon>Limulidae</taxon>
        <taxon>Limulus</taxon>
    </lineage>
</organism>
<name>A0ABM1SDQ2_LIMPO</name>
<evidence type="ECO:0000313" key="3">
    <source>
        <dbReference type="RefSeq" id="XP_022241757.1"/>
    </source>
</evidence>
<dbReference type="GeneID" id="106459359"/>
<dbReference type="Proteomes" id="UP000694941">
    <property type="component" value="Unplaced"/>
</dbReference>
<protein>
    <submittedName>
        <fullName evidence="3">Uncharacterized protein LOC106459359</fullName>
    </submittedName>
</protein>
<proteinExistence type="predicted"/>
<sequence length="746" mass="85174">MAIPAPVYFLIKEQAKSLVAIKELRERMTAAEVFQNNVTPVFQDIQQQLAHGCNHRRFQTNRTRCYNNEFVNQVPLSHIACSVSGYLKSSDLRLKSSHCSSSVHKPTSNIDNLNGESNRRLIMESDNKQDSGLDSDCRYQGQSNSLTLVSDTFNVNLPDKEEGDQRDLYMFGAIDELSVLLDIINLKGLLLRKQVDDKDQQYATQDGEYHANSQQHYVSRHQTRNNVEVKLQLVEKERSTLCDKITHLEATCHELKNERWQLEERLETALAEKDQLEFHIHELYVQYVKNHDRKDEFLQKYDITEFGSQPKNSQSGKGVSCAAEIGNSSQNKVSSVLKERNVLELQQQLISYVMENEVLQNKVEQLEKLQDVTSVDRARKLSDQIKQLQGEKEELQVVVKSSILELKSMNAKMLMLQKAVFALTQENQEFKETCKSSKQMIPYPKYQHFARPNLKVHSERCDSETQSLPPFLPLETGNPSLNYGHMEGKQTVKDTACNVLYNVNFPKTLCENIRQHDIITSGKCGESLSNSQSLIMENQTSLHCKSSSPKTTLLSCSHSSQLLSGLNTLSYTSPTQHKPLEMCQVSAVTENRTFVSQNETSPEFQCKNVLCNQNLSCNYNTMDNLNKNIHSKQINSICSEFDPLHSKMFQRDQLRRQEFVDSLDLSVPLKPVKSTQVYRQDLPFPRSAANYLYEQRLNTATNLKLDVGHRKQLVIQASGENKPKNLHHHLQIILDRLSAAASDEAL</sequence>
<accession>A0ABM1SDQ2</accession>